<dbReference type="EMBL" id="CABHNW010000073">
    <property type="protein sequence ID" value="VUX37333.1"/>
    <property type="molecule type" value="Genomic_DNA"/>
</dbReference>
<dbReference type="AlphaFoldDB" id="A0A564VZV2"/>
<dbReference type="SUPFAM" id="SSF49785">
    <property type="entry name" value="Galactose-binding domain-like"/>
    <property type="match status" value="1"/>
</dbReference>
<evidence type="ECO:0000313" key="2">
    <source>
        <dbReference type="Proteomes" id="UP000408482"/>
    </source>
</evidence>
<proteinExistence type="predicted"/>
<organism evidence="1 2">
    <name type="scientific">Blautia luti</name>
    <dbReference type="NCBI Taxonomy" id="89014"/>
    <lineage>
        <taxon>Bacteria</taxon>
        <taxon>Bacillati</taxon>
        <taxon>Bacillota</taxon>
        <taxon>Clostridia</taxon>
        <taxon>Lachnospirales</taxon>
        <taxon>Lachnospiraceae</taxon>
        <taxon>Blautia</taxon>
    </lineage>
</organism>
<keyword evidence="2" id="KW-1185">Reference proteome</keyword>
<dbReference type="Proteomes" id="UP000408482">
    <property type="component" value="Unassembled WGS sequence"/>
</dbReference>
<protein>
    <submittedName>
        <fullName evidence="1">Uncharacterized protein</fullName>
    </submittedName>
</protein>
<accession>A0A564VZV2</accession>
<sequence>MNNTKFQREVNIFSKEAILKRFQANETNFSVLKGKIEALISESEITELQNSKVTMYSKLADVKLTVDGLAQEYSDISSKYDSVSGQYISLDAKVAEYKSGVDGMSQNLSQVQTNLRDNYSTTAAMNATIQAKIDGLSSTISQTYATGSDVQQKLASADATAKGYAAAAKQAAVNTAQASAKELLKSYATVTQTQSMIDQKAESIEGKVSSTYATKNSVGELQTWKTEASQKITDSAIVSTVTSSAEWTEKADKASLISQINQSAEQIKIRASIIDLQGNISITDISNDAMDTIKKYSITALSDAKKYTDDCDVLVLKDSQDYTRAYTLAEIGKLEESGGNLVKGYRLSADNVKTYWNTVGTVETGQNDPDGGKNAIVINADADNCILAAKRDTNAILNATGRYTVTFWAKASKEQSIAFSFNKVRESIALTTSWKKFSFVKDVTSVEEWGSLIMFGGGNTISTGDGTIYIYRPDVRHGYSSEDIFNLLTNNGNIQGMYMTGGKLYWNGAYIKSKSITAEKLKVDDLYSLKANIAGFKISADTISHQSTTKPESGIGQTYYDTYFSSRDKRLTFRKGPGTSDYMTFSINGLRTSDWKCLDLISDADVESGDDFTGGKHHSLGYTNIYGVLYVQAGLRVAGTKQAVRETENYGEKGVYCYETPTPYFGDIGSGEISEDGKCYIDIEDILKEMINTGMQYYVFLQKRGEGDLYVSECSPDYFVVTGTPGLKFFWELKAKQKGYEYNRYDGEDRVVGFKKIAYDDEYIAETEKLIEEREEI</sequence>
<dbReference type="InterPro" id="IPR008979">
    <property type="entry name" value="Galactose-bd-like_sf"/>
</dbReference>
<gene>
    <name evidence="1" type="ORF">RSSSTS7063_03127</name>
</gene>
<dbReference type="Gene3D" id="1.10.287.1490">
    <property type="match status" value="1"/>
</dbReference>
<name>A0A564VZV2_9FIRM</name>
<evidence type="ECO:0000313" key="1">
    <source>
        <dbReference type="EMBL" id="VUX37333.1"/>
    </source>
</evidence>
<reference evidence="1 2" key="1">
    <citation type="submission" date="2019-07" db="EMBL/GenBank/DDBJ databases">
        <authorList>
            <person name="Hibberd C M."/>
            <person name="Gehrig L. J."/>
            <person name="Chang H.-W."/>
            <person name="Venkatesh S."/>
        </authorList>
    </citation>
    <scope>NUCLEOTIDE SEQUENCE [LARGE SCALE GENOMIC DNA]</scope>
    <source>
        <strain evidence="1">Blautia_luti_SSTS_Bg7063</strain>
    </source>
</reference>
<dbReference type="Gene3D" id="2.60.120.260">
    <property type="entry name" value="Galactose-binding domain-like"/>
    <property type="match status" value="1"/>
</dbReference>